<dbReference type="Proteomes" id="UP000435910">
    <property type="component" value="Unassembled WGS sequence"/>
</dbReference>
<gene>
    <name evidence="3" type="ORF">CHCC16736_0295</name>
    <name evidence="2" type="ORF">I6G80_24050</name>
</gene>
<evidence type="ECO:0000313" key="3">
    <source>
        <dbReference type="EMBL" id="TWL28200.1"/>
    </source>
</evidence>
<dbReference type="EMBL" id="NILC01000022">
    <property type="protein sequence ID" value="TWL28200.1"/>
    <property type="molecule type" value="Genomic_DNA"/>
</dbReference>
<sequence length="73" mass="8344">MREFAPKVFQTTGIIGFILAFVQIPIGWFIGFFFSGLFFMMLKSNNEKSGTFNMMAGIACLLYSFYCLFTQVL</sequence>
<accession>A0A1Y0YJP9</accession>
<protein>
    <submittedName>
        <fullName evidence="3">Uncharacterized protein</fullName>
    </submittedName>
</protein>
<dbReference type="RefSeq" id="WP_003179194.1">
    <property type="nucleotide sequence ID" value="NZ_BOQU01000011.1"/>
</dbReference>
<keyword evidence="1" id="KW-0472">Membrane</keyword>
<reference evidence="2 5" key="2">
    <citation type="submission" date="2020-12" db="EMBL/GenBank/DDBJ databases">
        <title>FDA dAtabase for Regulatory Grade micrObial Sequences (FDA-ARGOS): Supporting development and validation of Infectious Disease Dx tests.</title>
        <authorList>
            <person name="Nelson B."/>
            <person name="Plummer A."/>
            <person name="Tallon L."/>
            <person name="Sadzewicz L."/>
            <person name="Zhao X."/>
            <person name="Boylan J."/>
            <person name="Ott S."/>
            <person name="Bowen H."/>
            <person name="Vavikolanu K."/>
            <person name="Mehta A."/>
            <person name="Aluvathingal J."/>
            <person name="Nadendla S."/>
            <person name="Myers T."/>
            <person name="Yan Y."/>
            <person name="Sichtig H."/>
        </authorList>
    </citation>
    <scope>NUCLEOTIDE SEQUENCE [LARGE SCALE GENOMIC DNA]</scope>
    <source>
        <strain evidence="2 5">FDAARGOS_923</strain>
    </source>
</reference>
<name>A0A1Y0YJP9_BACLI</name>
<keyword evidence="1" id="KW-1133">Transmembrane helix</keyword>
<reference evidence="3 4" key="1">
    <citation type="submission" date="2019-06" db="EMBL/GenBank/DDBJ databases">
        <title>Genome sequence analysis of &gt;100 Bacillus licheniformis strains suggests intrinsic resistance to this species.</title>
        <authorList>
            <person name="Wels M."/>
            <person name="Siezen R.J."/>
            <person name="Johansen E."/>
            <person name="Stuer-Lauridsen B."/>
            <person name="Bjerre K."/>
            <person name="Nielsen B.K.K."/>
        </authorList>
    </citation>
    <scope>NUCLEOTIDE SEQUENCE [LARGE SCALE GENOMIC DNA]</scope>
    <source>
        <strain evidence="3 4">BAC-16736</strain>
    </source>
</reference>
<organism evidence="3 4">
    <name type="scientific">Bacillus licheniformis</name>
    <dbReference type="NCBI Taxonomy" id="1402"/>
    <lineage>
        <taxon>Bacteria</taxon>
        <taxon>Bacillati</taxon>
        <taxon>Bacillota</taxon>
        <taxon>Bacilli</taxon>
        <taxon>Bacillales</taxon>
        <taxon>Bacillaceae</taxon>
        <taxon>Bacillus</taxon>
    </lineage>
</organism>
<dbReference type="EMBL" id="CP065647">
    <property type="protein sequence ID" value="QPR72811.1"/>
    <property type="molecule type" value="Genomic_DNA"/>
</dbReference>
<dbReference type="AlphaFoldDB" id="A0A1Y0YJP9"/>
<evidence type="ECO:0000313" key="4">
    <source>
        <dbReference type="Proteomes" id="UP000435910"/>
    </source>
</evidence>
<feature type="transmembrane region" description="Helical" evidence="1">
    <location>
        <begin position="52"/>
        <end position="72"/>
    </location>
</feature>
<feature type="transmembrane region" description="Helical" evidence="1">
    <location>
        <begin position="14"/>
        <end position="40"/>
    </location>
</feature>
<evidence type="ECO:0000313" key="5">
    <source>
        <dbReference type="Proteomes" id="UP000595038"/>
    </source>
</evidence>
<dbReference type="GeneID" id="92858450"/>
<evidence type="ECO:0000313" key="2">
    <source>
        <dbReference type="EMBL" id="QPR72811.1"/>
    </source>
</evidence>
<evidence type="ECO:0000256" key="1">
    <source>
        <dbReference type="SAM" id="Phobius"/>
    </source>
</evidence>
<dbReference type="Proteomes" id="UP000595038">
    <property type="component" value="Chromosome"/>
</dbReference>
<keyword evidence="1" id="KW-0812">Transmembrane</keyword>
<proteinExistence type="predicted"/>